<evidence type="ECO:0000256" key="12">
    <source>
        <dbReference type="ARBA" id="ARBA00044657"/>
    </source>
</evidence>
<dbReference type="PRINTS" id="PR01499">
    <property type="entry name" value="TREKCHANNEL"/>
</dbReference>
<evidence type="ECO:0000256" key="13">
    <source>
        <dbReference type="ARBA" id="ARBA00044691"/>
    </source>
</evidence>
<evidence type="ECO:0000256" key="6">
    <source>
        <dbReference type="ARBA" id="ARBA00022989"/>
    </source>
</evidence>
<keyword evidence="3" id="KW-1003">Cell membrane</keyword>
<dbReference type="Proteomes" id="UP000503349">
    <property type="component" value="Chromosome 18"/>
</dbReference>
<gene>
    <name evidence="17" type="ORF">EXN66_Car018526</name>
</gene>
<evidence type="ECO:0000256" key="7">
    <source>
        <dbReference type="ARBA" id="ARBA00023065"/>
    </source>
</evidence>
<dbReference type="FunFam" id="1.10.287.70:FF:000043">
    <property type="entry name" value="Potassium channel subfamily K member 10 isoform 2"/>
    <property type="match status" value="1"/>
</dbReference>
<dbReference type="PANTHER" id="PTHR11003">
    <property type="entry name" value="POTASSIUM CHANNEL, SUBFAMILY K"/>
    <property type="match status" value="1"/>
</dbReference>
<dbReference type="InterPro" id="IPR003280">
    <property type="entry name" value="2pore_dom_K_chnl"/>
</dbReference>
<feature type="transmembrane region" description="Helical" evidence="15">
    <location>
        <begin position="106"/>
        <end position="127"/>
    </location>
</feature>
<keyword evidence="18" id="KW-1185">Reference proteome</keyword>
<sequence>MSLAEILNWQVDDIFHENDRRRRVFWWERDVLDVFSPETVKWREAQLLETIWRAATSLVAAPDLLDPKSAVHNSKPRLSFSAKPVVLNTAEDECDTRTTVMRWKTVSAIFFLVVLYLIIGATVFRALEQPHESSQKLAILAEKLDFLAMHACVNSSELEDLIKQVVAAVRAGVNPSGNSSNQMSLWDLSSSFFFAGTVITTIGFGNISPHTEGGRIFCIIYALLGIPLFGFLLAGVGDQLGTIFGKGIAKVEKMIVKWKVSQTKIRVISTLLFILFGCLIFVALPAVIFKHIEGWSTLESIYFVVITLTTIGFGDFVAGEKGGSESPEYLDYYKPVVWFWILVGLAYFAAVLSMIGDWFRVISKKTKEEVGEFRAHAAEWTANVSAEFKETRRRLSVDIYDKFQRAASIKRKLSSELGINASINQEMTPGKRTLSANLYEDRETYPNLTLSLSPVPGALARNGSLYLNGLSPDYTDRREIAIIENLK</sequence>
<feature type="transmembrane region" description="Helical" evidence="15">
    <location>
        <begin position="267"/>
        <end position="289"/>
    </location>
</feature>
<evidence type="ECO:0000256" key="5">
    <source>
        <dbReference type="ARBA" id="ARBA00022958"/>
    </source>
</evidence>
<reference evidence="18" key="2">
    <citation type="submission" date="2019-02" db="EMBL/GenBank/DDBJ databases">
        <title>Opniocepnalus argus Var Kimnra genome.</title>
        <authorList>
            <person name="Zhou C."/>
            <person name="Xiao S."/>
        </authorList>
    </citation>
    <scope>NUCLEOTIDE SEQUENCE [LARGE SCALE GENOMIC DNA]</scope>
</reference>
<dbReference type="GO" id="GO:0030322">
    <property type="term" value="P:stabilization of membrane potential"/>
    <property type="evidence" value="ECO:0007669"/>
    <property type="project" value="TreeGrafter"/>
</dbReference>
<keyword evidence="10 14" id="KW-0407">Ion channel</keyword>
<evidence type="ECO:0000256" key="11">
    <source>
        <dbReference type="ARBA" id="ARBA00034430"/>
    </source>
</evidence>
<evidence type="ECO:0000259" key="16">
    <source>
        <dbReference type="Pfam" id="PF07885"/>
    </source>
</evidence>
<comment type="subcellular location">
    <subcellularLocation>
        <location evidence="1">Cell membrane</location>
        <topology evidence="1">Multi-pass membrane protein</topology>
    </subcellularLocation>
</comment>
<evidence type="ECO:0000256" key="2">
    <source>
        <dbReference type="ARBA" id="ARBA00022448"/>
    </source>
</evidence>
<comment type="catalytic activity">
    <reaction evidence="13">
        <text>Cs(+)(in) = Cs(+)(out)</text>
        <dbReference type="Rhea" id="RHEA:78555"/>
        <dbReference type="ChEBI" id="CHEBI:49547"/>
    </reaction>
</comment>
<dbReference type="EMBL" id="CM015729">
    <property type="protein sequence ID" value="KAF3702838.1"/>
    <property type="molecule type" value="Genomic_DNA"/>
</dbReference>
<feature type="transmembrane region" description="Helical" evidence="15">
    <location>
        <begin position="338"/>
        <end position="359"/>
    </location>
</feature>
<keyword evidence="5" id="KW-0630">Potassium</keyword>
<evidence type="ECO:0000256" key="1">
    <source>
        <dbReference type="ARBA" id="ARBA00004651"/>
    </source>
</evidence>
<keyword evidence="2 14" id="KW-0813">Transport</keyword>
<evidence type="ECO:0000256" key="4">
    <source>
        <dbReference type="ARBA" id="ARBA00022692"/>
    </source>
</evidence>
<keyword evidence="8 15" id="KW-0472">Membrane</keyword>
<dbReference type="GO" id="GO:0015271">
    <property type="term" value="F:outward rectifier potassium channel activity"/>
    <property type="evidence" value="ECO:0007669"/>
    <property type="project" value="TreeGrafter"/>
</dbReference>
<dbReference type="GO" id="GO:0005886">
    <property type="term" value="C:plasma membrane"/>
    <property type="evidence" value="ECO:0007669"/>
    <property type="project" value="UniProtKB-SubCell"/>
</dbReference>
<dbReference type="InterPro" id="IPR013099">
    <property type="entry name" value="K_chnl_dom"/>
</dbReference>
<keyword evidence="6 15" id="KW-1133">Transmembrane helix</keyword>
<feature type="domain" description="Potassium channel" evidence="16">
    <location>
        <begin position="182"/>
        <end position="239"/>
    </location>
</feature>
<evidence type="ECO:0000256" key="3">
    <source>
        <dbReference type="ARBA" id="ARBA00022475"/>
    </source>
</evidence>
<evidence type="ECO:0000256" key="8">
    <source>
        <dbReference type="ARBA" id="ARBA00023136"/>
    </source>
</evidence>
<feature type="transmembrane region" description="Helical" evidence="15">
    <location>
        <begin position="301"/>
        <end position="318"/>
    </location>
</feature>
<dbReference type="InterPro" id="IPR003976">
    <property type="entry name" value="2pore_dom_K_chnl_TREK"/>
</dbReference>
<evidence type="ECO:0000256" key="10">
    <source>
        <dbReference type="ARBA" id="ARBA00023303"/>
    </source>
</evidence>
<dbReference type="AlphaFoldDB" id="A0A6G1QKS1"/>
<dbReference type="PRINTS" id="PR01333">
    <property type="entry name" value="2POREKCHANEL"/>
</dbReference>
<organism evidence="17 18">
    <name type="scientific">Channa argus</name>
    <name type="common">Northern snakehead</name>
    <name type="synonym">Ophicephalus argus</name>
    <dbReference type="NCBI Taxonomy" id="215402"/>
    <lineage>
        <taxon>Eukaryota</taxon>
        <taxon>Metazoa</taxon>
        <taxon>Chordata</taxon>
        <taxon>Craniata</taxon>
        <taxon>Vertebrata</taxon>
        <taxon>Euteleostomi</taxon>
        <taxon>Actinopterygii</taxon>
        <taxon>Neopterygii</taxon>
        <taxon>Teleostei</taxon>
        <taxon>Neoteleostei</taxon>
        <taxon>Acanthomorphata</taxon>
        <taxon>Anabantaria</taxon>
        <taxon>Anabantiformes</taxon>
        <taxon>Channoidei</taxon>
        <taxon>Channidae</taxon>
        <taxon>Channa</taxon>
    </lineage>
</organism>
<evidence type="ECO:0000313" key="17">
    <source>
        <dbReference type="EMBL" id="KAF3702838.1"/>
    </source>
</evidence>
<accession>A0A6G1QKS1</accession>
<name>A0A6G1QKS1_CHAAH</name>
<feature type="transmembrane region" description="Helical" evidence="15">
    <location>
        <begin position="216"/>
        <end position="236"/>
    </location>
</feature>
<comment type="catalytic activity">
    <reaction evidence="12">
        <text>Rb(+)(in) = Rb(+)(out)</text>
        <dbReference type="Rhea" id="RHEA:78547"/>
        <dbReference type="ChEBI" id="CHEBI:49847"/>
    </reaction>
</comment>
<comment type="similarity">
    <text evidence="14">Belongs to the two pore domain potassium channel (TC 1.A.1.8) family.</text>
</comment>
<keyword evidence="4 14" id="KW-0812">Transmembrane</keyword>
<protein>
    <submittedName>
        <fullName evidence="17">Potassium channel subfamily K member 2</fullName>
    </submittedName>
</protein>
<dbReference type="GO" id="GO:0022841">
    <property type="term" value="F:potassium ion leak channel activity"/>
    <property type="evidence" value="ECO:0007669"/>
    <property type="project" value="TreeGrafter"/>
</dbReference>
<evidence type="ECO:0000256" key="15">
    <source>
        <dbReference type="SAM" id="Phobius"/>
    </source>
</evidence>
<dbReference type="Gene3D" id="1.10.287.70">
    <property type="match status" value="1"/>
</dbReference>
<feature type="transmembrane region" description="Helical" evidence="15">
    <location>
        <begin position="185"/>
        <end position="204"/>
    </location>
</feature>
<evidence type="ECO:0000256" key="14">
    <source>
        <dbReference type="RuleBase" id="RU003857"/>
    </source>
</evidence>
<feature type="domain" description="Potassium channel" evidence="16">
    <location>
        <begin position="278"/>
        <end position="360"/>
    </location>
</feature>
<dbReference type="SUPFAM" id="SSF81324">
    <property type="entry name" value="Voltage-gated potassium channels"/>
    <property type="match status" value="2"/>
</dbReference>
<dbReference type="PANTHER" id="PTHR11003:SF21">
    <property type="entry name" value="POTASSIUM CHANNEL SUBFAMILY K MEMBER 2"/>
    <property type="match status" value="1"/>
</dbReference>
<evidence type="ECO:0000256" key="9">
    <source>
        <dbReference type="ARBA" id="ARBA00023157"/>
    </source>
</evidence>
<keyword evidence="9" id="KW-1015">Disulfide bond</keyword>
<comment type="catalytic activity">
    <reaction evidence="11">
        <text>K(+)(in) = K(+)(out)</text>
        <dbReference type="Rhea" id="RHEA:29463"/>
        <dbReference type="ChEBI" id="CHEBI:29103"/>
    </reaction>
</comment>
<proteinExistence type="inferred from homology"/>
<dbReference type="Pfam" id="PF07885">
    <property type="entry name" value="Ion_trans_2"/>
    <property type="match status" value="2"/>
</dbReference>
<evidence type="ECO:0000313" key="18">
    <source>
        <dbReference type="Proteomes" id="UP000503349"/>
    </source>
</evidence>
<reference evidence="17 18" key="1">
    <citation type="submission" date="2019-02" db="EMBL/GenBank/DDBJ databases">
        <title>Opniocepnalus argus genome.</title>
        <authorList>
            <person name="Zhou C."/>
            <person name="Xiao S."/>
        </authorList>
    </citation>
    <scope>NUCLEOTIDE SEQUENCE [LARGE SCALE GENOMIC DNA]</scope>
    <source>
        <strain evidence="17">OARG1902GOOAL</strain>
        <tissue evidence="17">Muscle</tissue>
    </source>
</reference>
<keyword evidence="7 14" id="KW-0406">Ion transport</keyword>